<comment type="caution">
    <text evidence="1">The sequence shown here is derived from an EMBL/GenBank/DDBJ whole genome shotgun (WGS) entry which is preliminary data.</text>
</comment>
<dbReference type="AlphaFoldDB" id="X1CW34"/>
<feature type="non-terminal residue" evidence="1">
    <location>
        <position position="1"/>
    </location>
</feature>
<sequence>VRHSYAIADYLDKLGNILIRLHDLIFDKIFYPDAKIEKISRVSVHWQKYLKTHGHDKTRELIHSDIIEQGNKKIYYSKNLRHFGEDILKLLNSKLKYCKVVFEIYGEETILFGPKNPATELIGNISNISD</sequence>
<name>X1CW34_9ZZZZ</name>
<organism evidence="1">
    <name type="scientific">marine sediment metagenome</name>
    <dbReference type="NCBI Taxonomy" id="412755"/>
    <lineage>
        <taxon>unclassified sequences</taxon>
        <taxon>metagenomes</taxon>
        <taxon>ecological metagenomes</taxon>
    </lineage>
</organism>
<dbReference type="EMBL" id="BART01023823">
    <property type="protein sequence ID" value="GAG97167.1"/>
    <property type="molecule type" value="Genomic_DNA"/>
</dbReference>
<accession>X1CW34</accession>
<evidence type="ECO:0000313" key="1">
    <source>
        <dbReference type="EMBL" id="GAG97167.1"/>
    </source>
</evidence>
<proteinExistence type="predicted"/>
<reference evidence="1" key="1">
    <citation type="journal article" date="2014" name="Front. Microbiol.">
        <title>High frequency of phylogenetically diverse reductive dehalogenase-homologous genes in deep subseafloor sedimentary metagenomes.</title>
        <authorList>
            <person name="Kawai M."/>
            <person name="Futagami T."/>
            <person name="Toyoda A."/>
            <person name="Takaki Y."/>
            <person name="Nishi S."/>
            <person name="Hori S."/>
            <person name="Arai W."/>
            <person name="Tsubouchi T."/>
            <person name="Morono Y."/>
            <person name="Uchiyama I."/>
            <person name="Ito T."/>
            <person name="Fujiyama A."/>
            <person name="Inagaki F."/>
            <person name="Takami H."/>
        </authorList>
    </citation>
    <scope>NUCLEOTIDE SEQUENCE</scope>
    <source>
        <strain evidence="1">Expedition CK06-06</strain>
    </source>
</reference>
<gene>
    <name evidence="1" type="ORF">S01H4_43221</name>
</gene>
<protein>
    <submittedName>
        <fullName evidence="1">Uncharacterized protein</fullName>
    </submittedName>
</protein>